<evidence type="ECO:0000313" key="1">
    <source>
        <dbReference type="EMBL" id="CAF1621039.1"/>
    </source>
</evidence>
<dbReference type="EMBL" id="CAJNOL010006722">
    <property type="protein sequence ID" value="CAF1621039.1"/>
    <property type="molecule type" value="Genomic_DNA"/>
</dbReference>
<organism evidence="1 2">
    <name type="scientific">Rotaria sordida</name>
    <dbReference type="NCBI Taxonomy" id="392033"/>
    <lineage>
        <taxon>Eukaryota</taxon>
        <taxon>Metazoa</taxon>
        <taxon>Spiralia</taxon>
        <taxon>Gnathifera</taxon>
        <taxon>Rotifera</taxon>
        <taxon>Eurotatoria</taxon>
        <taxon>Bdelloidea</taxon>
        <taxon>Philodinida</taxon>
        <taxon>Philodinidae</taxon>
        <taxon>Rotaria</taxon>
    </lineage>
</organism>
<name>A0A816CE55_9BILA</name>
<protein>
    <submittedName>
        <fullName evidence="1">Uncharacterized protein</fullName>
    </submittedName>
</protein>
<keyword evidence="2" id="KW-1185">Reference proteome</keyword>
<accession>A0A816CE55</accession>
<proteinExistence type="predicted"/>
<dbReference type="AlphaFoldDB" id="A0A816CE55"/>
<sequence length="82" mass="9736">MWRYLPVGDLLVDVMISRDLDSPLTQRERAAVDEWLSMKVIFHAMRDHPRHNTPLRTFNHPTLLCKYDQEANTEFVPPEMRS</sequence>
<gene>
    <name evidence="1" type="ORF">JXQ802_LOCUS50595</name>
</gene>
<reference evidence="1" key="1">
    <citation type="submission" date="2021-02" db="EMBL/GenBank/DDBJ databases">
        <authorList>
            <person name="Nowell W R."/>
        </authorList>
    </citation>
    <scope>NUCLEOTIDE SEQUENCE</scope>
</reference>
<evidence type="ECO:0000313" key="2">
    <source>
        <dbReference type="Proteomes" id="UP000663870"/>
    </source>
</evidence>
<comment type="caution">
    <text evidence="1">The sequence shown here is derived from an EMBL/GenBank/DDBJ whole genome shotgun (WGS) entry which is preliminary data.</text>
</comment>
<dbReference type="Proteomes" id="UP000663870">
    <property type="component" value="Unassembled WGS sequence"/>
</dbReference>
<feature type="non-terminal residue" evidence="1">
    <location>
        <position position="1"/>
    </location>
</feature>